<dbReference type="AlphaFoldDB" id="A0A3N4LJC4"/>
<organism evidence="3 4">
    <name type="scientific">Terfezia boudieri ATCC MYA-4762</name>
    <dbReference type="NCBI Taxonomy" id="1051890"/>
    <lineage>
        <taxon>Eukaryota</taxon>
        <taxon>Fungi</taxon>
        <taxon>Dikarya</taxon>
        <taxon>Ascomycota</taxon>
        <taxon>Pezizomycotina</taxon>
        <taxon>Pezizomycetes</taxon>
        <taxon>Pezizales</taxon>
        <taxon>Pezizaceae</taxon>
        <taxon>Terfezia</taxon>
    </lineage>
</organism>
<dbReference type="STRING" id="1051890.A0A3N4LJC4"/>
<dbReference type="Gene3D" id="3.30.710.10">
    <property type="entry name" value="Potassium Channel Kv1.1, Chain A"/>
    <property type="match status" value="1"/>
</dbReference>
<sequence>MSAPSETISATHSAEQGDQLSTAKSQNPPSPEVTDSLTPSLPSKVGKITFDPNGDVILVIPSGSDPSAVARFQANSVVLCLASPVFRAMLGPNSRFREGTNLKLAAVAGGLQSSGSNSTPMELSLTDDDPDAFAVILRILHLDFDNIPTAMSAFGTDEEQYKLHEMAIICDKYDMRHVLLFWLKLWTAPYLKTLNFNNIAMSSKTGTRWLFIAYAFGYERLFHSVSRELILHCHLRSSGELFLLSPKINMLDTFYLPQSITDEISAKRQQAMEAIVDTINNEIEQYSNPRKTHCQFGEPSCDAMILGLLFRNCREIQIYPEASVITTQSVEEVKSILKMIQFPKYLPINKLTGCCRKPLQIQTTLLFGGTSATNPAPGGIQPGGMQPGGMQPGTSAFGGCMSTTTGIIFGQTTAAKLDRPGVVKRDSTCSNCQNPYQAPTGPDINHAEYCLPLTRLKKALDDIVGKVTGLEYSQFVRNDSDGKQATPAKQVFADLWSTVYYTEVPKVLLHEETSVNPRVSKKR</sequence>
<evidence type="ECO:0000256" key="1">
    <source>
        <dbReference type="SAM" id="MobiDB-lite"/>
    </source>
</evidence>
<dbReference type="InterPro" id="IPR011333">
    <property type="entry name" value="SKP1/BTB/POZ_sf"/>
</dbReference>
<reference evidence="3 4" key="1">
    <citation type="journal article" date="2018" name="Nat. Ecol. Evol.">
        <title>Pezizomycetes genomes reveal the molecular basis of ectomycorrhizal truffle lifestyle.</title>
        <authorList>
            <person name="Murat C."/>
            <person name="Payen T."/>
            <person name="Noel B."/>
            <person name="Kuo A."/>
            <person name="Morin E."/>
            <person name="Chen J."/>
            <person name="Kohler A."/>
            <person name="Krizsan K."/>
            <person name="Balestrini R."/>
            <person name="Da Silva C."/>
            <person name="Montanini B."/>
            <person name="Hainaut M."/>
            <person name="Levati E."/>
            <person name="Barry K.W."/>
            <person name="Belfiori B."/>
            <person name="Cichocki N."/>
            <person name="Clum A."/>
            <person name="Dockter R.B."/>
            <person name="Fauchery L."/>
            <person name="Guy J."/>
            <person name="Iotti M."/>
            <person name="Le Tacon F."/>
            <person name="Lindquist E.A."/>
            <person name="Lipzen A."/>
            <person name="Malagnac F."/>
            <person name="Mello A."/>
            <person name="Molinier V."/>
            <person name="Miyauchi S."/>
            <person name="Poulain J."/>
            <person name="Riccioni C."/>
            <person name="Rubini A."/>
            <person name="Sitrit Y."/>
            <person name="Splivallo R."/>
            <person name="Traeger S."/>
            <person name="Wang M."/>
            <person name="Zifcakova L."/>
            <person name="Wipf D."/>
            <person name="Zambonelli A."/>
            <person name="Paolocci F."/>
            <person name="Nowrousian M."/>
            <person name="Ottonello S."/>
            <person name="Baldrian P."/>
            <person name="Spatafora J.W."/>
            <person name="Henrissat B."/>
            <person name="Nagy L.G."/>
            <person name="Aury J.M."/>
            <person name="Wincker P."/>
            <person name="Grigoriev I.V."/>
            <person name="Bonfante P."/>
            <person name="Martin F.M."/>
        </authorList>
    </citation>
    <scope>NUCLEOTIDE SEQUENCE [LARGE SCALE GENOMIC DNA]</scope>
    <source>
        <strain evidence="3 4">ATCC MYA-4762</strain>
    </source>
</reference>
<feature type="region of interest" description="Disordered" evidence="1">
    <location>
        <begin position="1"/>
        <end position="41"/>
    </location>
</feature>
<dbReference type="Proteomes" id="UP000267821">
    <property type="component" value="Unassembled WGS sequence"/>
</dbReference>
<dbReference type="EMBL" id="ML121549">
    <property type="protein sequence ID" value="RPB22950.1"/>
    <property type="molecule type" value="Genomic_DNA"/>
</dbReference>
<gene>
    <name evidence="3" type="ORF">L211DRAFT_839299</name>
</gene>
<protein>
    <recommendedName>
        <fullName evidence="2">BTB domain-containing protein</fullName>
    </recommendedName>
</protein>
<keyword evidence="4" id="KW-1185">Reference proteome</keyword>
<dbReference type="SUPFAM" id="SSF54695">
    <property type="entry name" value="POZ domain"/>
    <property type="match status" value="1"/>
</dbReference>
<dbReference type="OrthoDB" id="5275938at2759"/>
<name>A0A3N4LJC4_9PEZI</name>
<dbReference type="CDD" id="cd18186">
    <property type="entry name" value="BTB_POZ_ZBTB_KLHL-like"/>
    <property type="match status" value="1"/>
</dbReference>
<evidence type="ECO:0000313" key="3">
    <source>
        <dbReference type="EMBL" id="RPB22950.1"/>
    </source>
</evidence>
<dbReference type="InterPro" id="IPR000210">
    <property type="entry name" value="BTB/POZ_dom"/>
</dbReference>
<feature type="domain" description="BTB" evidence="2">
    <location>
        <begin position="54"/>
        <end position="149"/>
    </location>
</feature>
<dbReference type="PROSITE" id="PS50097">
    <property type="entry name" value="BTB"/>
    <property type="match status" value="1"/>
</dbReference>
<evidence type="ECO:0000259" key="2">
    <source>
        <dbReference type="PROSITE" id="PS50097"/>
    </source>
</evidence>
<accession>A0A3N4LJC4</accession>
<proteinExistence type="predicted"/>
<dbReference type="InParanoid" id="A0A3N4LJC4"/>
<evidence type="ECO:0000313" key="4">
    <source>
        <dbReference type="Proteomes" id="UP000267821"/>
    </source>
</evidence>